<dbReference type="Pfam" id="PF24818">
    <property type="entry name" value="PH_TRF2_HOY1"/>
    <property type="match status" value="1"/>
</dbReference>
<feature type="domain" description="Homeobox" evidence="4">
    <location>
        <begin position="120"/>
        <end position="180"/>
    </location>
</feature>
<feature type="DNA-binding region" description="Homeobox" evidence="1">
    <location>
        <begin position="122"/>
        <end position="181"/>
    </location>
</feature>
<dbReference type="EMBL" id="WHVB01000002">
    <property type="protein sequence ID" value="KAF8485849.1"/>
    <property type="molecule type" value="Genomic_DNA"/>
</dbReference>
<evidence type="ECO:0000313" key="5">
    <source>
        <dbReference type="EMBL" id="KAF8485849.1"/>
    </source>
</evidence>
<feature type="compositionally biased region" description="Low complexity" evidence="3">
    <location>
        <begin position="61"/>
        <end position="73"/>
    </location>
</feature>
<keyword evidence="1 2" id="KW-0371">Homeobox</keyword>
<dbReference type="SMART" id="SM00389">
    <property type="entry name" value="HOX"/>
    <property type="match status" value="1"/>
</dbReference>
<feature type="region of interest" description="Disordered" evidence="3">
    <location>
        <begin position="371"/>
        <end position="411"/>
    </location>
</feature>
<dbReference type="Gene3D" id="1.10.10.60">
    <property type="entry name" value="Homeodomain-like"/>
    <property type="match status" value="1"/>
</dbReference>
<dbReference type="InterPro" id="IPR009057">
    <property type="entry name" value="Homeodomain-like_sf"/>
</dbReference>
<sequence length="587" mass="64100">MEREYWAHLDTTGPFDHVALNFRSARDERLNNHPLHIAVHPASDYSSSLKHVSSEEPEFPPSESTMSSPQSESITKSPETMPESGSNRALSPSVEAEPTPSPDVSQRRVPMSSSRSTGAEREKRKRSRVTPDQLVHLERFFSMDRSPTATRRREISELLGMQERQTQIWFQNRRAKAKLLNGKGKGRTDSTPPTASPELIPSYDADLHNLIHENEPVTIIPCSDLTIGTWRRMASQISKHDLVAYVCESRSCLIWFIHSSGYGFKMEIPFGIIVDTEFVNAAPGSGLASFFLSQPPLFYLEDIMTDSTGGPPMRTWKRCADWTEGMQATKILRHDLVGSAVQLAYVLRNFQVTPGSDIRLRCPPYVRPDLPSAHSMDHNSVPLPPSLTGEPQGYRPPFGGGTVETGGDNSLGAEASKRYAFPSIYVPLSAPSDTTTFGDGLGGNSPRSHLTLPDGPSSSTPPNAFSSSFPLSAASSSSSYSTVSLYPIEVPVQRPSSHLGNYAQVSTPGHSPYIGHGHGHGFSIPAPPASAPPSHSHFELAPTPPLPPLAQQQQYPPRQTAQMFRPPAVPVPLPFGNGFDTNGQHSE</sequence>
<keyword evidence="1 2" id="KW-0539">Nucleus</keyword>
<dbReference type="GO" id="GO:1990837">
    <property type="term" value="F:sequence-specific double-stranded DNA binding"/>
    <property type="evidence" value="ECO:0007669"/>
    <property type="project" value="TreeGrafter"/>
</dbReference>
<evidence type="ECO:0000256" key="1">
    <source>
        <dbReference type="PROSITE-ProRule" id="PRU00108"/>
    </source>
</evidence>
<comment type="caution">
    <text evidence="5">The sequence shown here is derived from an EMBL/GenBank/DDBJ whole genome shotgun (WGS) entry which is preliminary data.</text>
</comment>
<dbReference type="PROSITE" id="PS50071">
    <property type="entry name" value="HOMEOBOX_2"/>
    <property type="match status" value="1"/>
</dbReference>
<dbReference type="OrthoDB" id="6159439at2759"/>
<dbReference type="CDD" id="cd00086">
    <property type="entry name" value="homeodomain"/>
    <property type="match status" value="1"/>
</dbReference>
<dbReference type="GO" id="GO:0000981">
    <property type="term" value="F:DNA-binding transcription factor activity, RNA polymerase II-specific"/>
    <property type="evidence" value="ECO:0007669"/>
    <property type="project" value="TreeGrafter"/>
</dbReference>
<dbReference type="GO" id="GO:0005634">
    <property type="term" value="C:nucleus"/>
    <property type="evidence" value="ECO:0007669"/>
    <property type="project" value="UniProtKB-SubCell"/>
</dbReference>
<protein>
    <recommendedName>
        <fullName evidence="4">Homeobox domain-containing protein</fullName>
    </recommendedName>
</protein>
<organism evidence="5 6">
    <name type="scientific">Russula ochroleuca</name>
    <dbReference type="NCBI Taxonomy" id="152965"/>
    <lineage>
        <taxon>Eukaryota</taxon>
        <taxon>Fungi</taxon>
        <taxon>Dikarya</taxon>
        <taxon>Basidiomycota</taxon>
        <taxon>Agaricomycotina</taxon>
        <taxon>Agaricomycetes</taxon>
        <taxon>Russulales</taxon>
        <taxon>Russulaceae</taxon>
        <taxon>Russula</taxon>
    </lineage>
</organism>
<dbReference type="PANTHER" id="PTHR46255">
    <property type="entry name" value="SHORT STATURE HOMEOBOX"/>
    <property type="match status" value="1"/>
</dbReference>
<reference evidence="5" key="2">
    <citation type="journal article" date="2020" name="Nat. Commun.">
        <title>Large-scale genome sequencing of mycorrhizal fungi provides insights into the early evolution of symbiotic traits.</title>
        <authorList>
            <person name="Miyauchi S."/>
            <person name="Kiss E."/>
            <person name="Kuo A."/>
            <person name="Drula E."/>
            <person name="Kohler A."/>
            <person name="Sanchez-Garcia M."/>
            <person name="Morin E."/>
            <person name="Andreopoulos B."/>
            <person name="Barry K.W."/>
            <person name="Bonito G."/>
            <person name="Buee M."/>
            <person name="Carver A."/>
            <person name="Chen C."/>
            <person name="Cichocki N."/>
            <person name="Clum A."/>
            <person name="Culley D."/>
            <person name="Crous P.W."/>
            <person name="Fauchery L."/>
            <person name="Girlanda M."/>
            <person name="Hayes R.D."/>
            <person name="Keri Z."/>
            <person name="LaButti K."/>
            <person name="Lipzen A."/>
            <person name="Lombard V."/>
            <person name="Magnuson J."/>
            <person name="Maillard F."/>
            <person name="Murat C."/>
            <person name="Nolan M."/>
            <person name="Ohm R.A."/>
            <person name="Pangilinan J."/>
            <person name="Pereira M.F."/>
            <person name="Perotto S."/>
            <person name="Peter M."/>
            <person name="Pfister S."/>
            <person name="Riley R."/>
            <person name="Sitrit Y."/>
            <person name="Stielow J.B."/>
            <person name="Szollosi G."/>
            <person name="Zifcakova L."/>
            <person name="Stursova M."/>
            <person name="Spatafora J.W."/>
            <person name="Tedersoo L."/>
            <person name="Vaario L.M."/>
            <person name="Yamada A."/>
            <person name="Yan M."/>
            <person name="Wang P."/>
            <person name="Xu J."/>
            <person name="Bruns T."/>
            <person name="Baldrian P."/>
            <person name="Vilgalys R."/>
            <person name="Dunand C."/>
            <person name="Henrissat B."/>
            <person name="Grigoriev I.V."/>
            <person name="Hibbett D."/>
            <person name="Nagy L.G."/>
            <person name="Martin F.M."/>
        </authorList>
    </citation>
    <scope>NUCLEOTIDE SEQUENCE</scope>
    <source>
        <strain evidence="5">Prilba</strain>
    </source>
</reference>
<dbReference type="Pfam" id="PF00046">
    <property type="entry name" value="Homeodomain"/>
    <property type="match status" value="1"/>
</dbReference>
<evidence type="ECO:0000313" key="6">
    <source>
        <dbReference type="Proteomes" id="UP000759537"/>
    </source>
</evidence>
<feature type="compositionally biased region" description="Polar residues" evidence="3">
    <location>
        <begin position="74"/>
        <end position="90"/>
    </location>
</feature>
<feature type="region of interest" description="Disordered" evidence="3">
    <location>
        <begin position="564"/>
        <end position="587"/>
    </location>
</feature>
<evidence type="ECO:0000256" key="2">
    <source>
        <dbReference type="RuleBase" id="RU000682"/>
    </source>
</evidence>
<gene>
    <name evidence="5" type="ORF">DFH94DRAFT_660598</name>
</gene>
<feature type="region of interest" description="Disordered" evidence="3">
    <location>
        <begin position="435"/>
        <end position="471"/>
    </location>
</feature>
<name>A0A9P5N3P0_9AGAM</name>
<dbReference type="InterPro" id="IPR057939">
    <property type="entry name" value="TRF2_HOY1_PH"/>
</dbReference>
<dbReference type="Proteomes" id="UP000759537">
    <property type="component" value="Unassembled WGS sequence"/>
</dbReference>
<evidence type="ECO:0000259" key="4">
    <source>
        <dbReference type="PROSITE" id="PS50071"/>
    </source>
</evidence>
<evidence type="ECO:0000256" key="3">
    <source>
        <dbReference type="SAM" id="MobiDB-lite"/>
    </source>
</evidence>
<dbReference type="InterPro" id="IPR052631">
    <property type="entry name" value="Paired_homeobox_Bicoid"/>
</dbReference>
<feature type="region of interest" description="Disordered" evidence="3">
    <location>
        <begin position="47"/>
        <end position="131"/>
    </location>
</feature>
<dbReference type="PANTHER" id="PTHR46255:SF3">
    <property type="entry name" value="HOMEOBOX DOMAIN-CONTAINING PROTEIN"/>
    <property type="match status" value="1"/>
</dbReference>
<proteinExistence type="predicted"/>
<comment type="subcellular location">
    <subcellularLocation>
        <location evidence="1 2">Nucleus</location>
    </subcellularLocation>
</comment>
<keyword evidence="6" id="KW-1185">Reference proteome</keyword>
<dbReference type="SUPFAM" id="SSF46689">
    <property type="entry name" value="Homeodomain-like"/>
    <property type="match status" value="1"/>
</dbReference>
<reference evidence="5" key="1">
    <citation type="submission" date="2019-10" db="EMBL/GenBank/DDBJ databases">
        <authorList>
            <consortium name="DOE Joint Genome Institute"/>
            <person name="Kuo A."/>
            <person name="Miyauchi S."/>
            <person name="Kiss E."/>
            <person name="Drula E."/>
            <person name="Kohler A."/>
            <person name="Sanchez-Garcia M."/>
            <person name="Andreopoulos B."/>
            <person name="Barry K.W."/>
            <person name="Bonito G."/>
            <person name="Buee M."/>
            <person name="Carver A."/>
            <person name="Chen C."/>
            <person name="Cichocki N."/>
            <person name="Clum A."/>
            <person name="Culley D."/>
            <person name="Crous P.W."/>
            <person name="Fauchery L."/>
            <person name="Girlanda M."/>
            <person name="Hayes R."/>
            <person name="Keri Z."/>
            <person name="LaButti K."/>
            <person name="Lipzen A."/>
            <person name="Lombard V."/>
            <person name="Magnuson J."/>
            <person name="Maillard F."/>
            <person name="Morin E."/>
            <person name="Murat C."/>
            <person name="Nolan M."/>
            <person name="Ohm R."/>
            <person name="Pangilinan J."/>
            <person name="Pereira M."/>
            <person name="Perotto S."/>
            <person name="Peter M."/>
            <person name="Riley R."/>
            <person name="Sitrit Y."/>
            <person name="Stielow B."/>
            <person name="Szollosi G."/>
            <person name="Zifcakova L."/>
            <person name="Stursova M."/>
            <person name="Spatafora J.W."/>
            <person name="Tedersoo L."/>
            <person name="Vaario L.-M."/>
            <person name="Yamada A."/>
            <person name="Yan M."/>
            <person name="Wang P."/>
            <person name="Xu J."/>
            <person name="Bruns T."/>
            <person name="Baldrian P."/>
            <person name="Vilgalys R."/>
            <person name="Henrissat B."/>
            <person name="Grigoriev I.V."/>
            <person name="Hibbett D."/>
            <person name="Nagy L.G."/>
            <person name="Martin F.M."/>
        </authorList>
    </citation>
    <scope>NUCLEOTIDE SEQUENCE</scope>
    <source>
        <strain evidence="5">Prilba</strain>
    </source>
</reference>
<dbReference type="InterPro" id="IPR001356">
    <property type="entry name" value="HD"/>
</dbReference>
<feature type="compositionally biased region" description="Low complexity" evidence="3">
    <location>
        <begin position="456"/>
        <end position="471"/>
    </location>
</feature>
<accession>A0A9P5N3P0</accession>
<dbReference type="AlphaFoldDB" id="A0A9P5N3P0"/>
<keyword evidence="1 2" id="KW-0238">DNA-binding</keyword>